<dbReference type="Proteomes" id="UP001416858">
    <property type="component" value="Unassembled WGS sequence"/>
</dbReference>
<sequence>MVYFRQPNDSIGLRRTSTAVEQRQCATLGLLHHSDRGCRYTSELHQSSLKTLGITCSVSRSGCCYDNAVMERFFWTLKHE</sequence>
<proteinExistence type="predicted"/>
<dbReference type="PANTHER" id="PTHR46889">
    <property type="entry name" value="TRANSPOSASE INSF FOR INSERTION SEQUENCE IS3B-RELATED"/>
    <property type="match status" value="1"/>
</dbReference>
<evidence type="ECO:0000313" key="1">
    <source>
        <dbReference type="EMBL" id="GAA5508016.1"/>
    </source>
</evidence>
<dbReference type="InterPro" id="IPR012337">
    <property type="entry name" value="RNaseH-like_sf"/>
</dbReference>
<reference evidence="1 2" key="1">
    <citation type="submission" date="2024-02" db="EMBL/GenBank/DDBJ databases">
        <title>Rhodopirellula caenicola NBRC 110016.</title>
        <authorList>
            <person name="Ichikawa N."/>
            <person name="Katano-Makiyama Y."/>
            <person name="Hidaka K."/>
        </authorList>
    </citation>
    <scope>NUCLEOTIDE SEQUENCE [LARGE SCALE GENOMIC DNA]</scope>
    <source>
        <strain evidence="1 2">NBRC 110016</strain>
    </source>
</reference>
<keyword evidence="2" id="KW-1185">Reference proteome</keyword>
<protein>
    <recommendedName>
        <fullName evidence="3">Integrase core domain protein</fullName>
    </recommendedName>
</protein>
<gene>
    <name evidence="1" type="ORF">Rcae01_03476</name>
</gene>
<name>A0ABP9VT73_9BACT</name>
<dbReference type="SUPFAM" id="SSF53098">
    <property type="entry name" value="Ribonuclease H-like"/>
    <property type="match status" value="1"/>
</dbReference>
<comment type="caution">
    <text evidence="1">The sequence shown here is derived from an EMBL/GenBank/DDBJ whole genome shotgun (WGS) entry which is preliminary data.</text>
</comment>
<dbReference type="Gene3D" id="3.30.420.10">
    <property type="entry name" value="Ribonuclease H-like superfamily/Ribonuclease H"/>
    <property type="match status" value="1"/>
</dbReference>
<accession>A0ABP9VT73</accession>
<organism evidence="1 2">
    <name type="scientific">Novipirellula caenicola</name>
    <dbReference type="NCBI Taxonomy" id="1536901"/>
    <lineage>
        <taxon>Bacteria</taxon>
        <taxon>Pseudomonadati</taxon>
        <taxon>Planctomycetota</taxon>
        <taxon>Planctomycetia</taxon>
        <taxon>Pirellulales</taxon>
        <taxon>Pirellulaceae</taxon>
        <taxon>Novipirellula</taxon>
    </lineage>
</organism>
<dbReference type="EMBL" id="BAABRO010000007">
    <property type="protein sequence ID" value="GAA5508016.1"/>
    <property type="molecule type" value="Genomic_DNA"/>
</dbReference>
<dbReference type="InterPro" id="IPR036397">
    <property type="entry name" value="RNaseH_sf"/>
</dbReference>
<dbReference type="InterPro" id="IPR050900">
    <property type="entry name" value="Transposase_IS3/IS150/IS904"/>
</dbReference>
<evidence type="ECO:0000313" key="2">
    <source>
        <dbReference type="Proteomes" id="UP001416858"/>
    </source>
</evidence>
<dbReference type="PANTHER" id="PTHR46889:SF4">
    <property type="entry name" value="TRANSPOSASE INSO FOR INSERTION SEQUENCE ELEMENT IS911B-RELATED"/>
    <property type="match status" value="1"/>
</dbReference>
<evidence type="ECO:0008006" key="3">
    <source>
        <dbReference type="Google" id="ProtNLM"/>
    </source>
</evidence>